<evidence type="ECO:0000313" key="1">
    <source>
        <dbReference type="EMBL" id="KAK3020173.1"/>
    </source>
</evidence>
<sequence>MKKTSRESRKEGRIINVASEGHRVVYPEGIRYDKINDELSFKSLGAYGQSKLANILHANELARRLKGTLLAHAAIGLPGNMAHASAYFENDFYIRAQVILRGQRANYRLKGLCAQSPCSILYHQWLTQGELDSTKKLHFWNGENKAE</sequence>
<protein>
    <submittedName>
        <fullName evidence="1">Uncharacterized protein</fullName>
    </submittedName>
</protein>
<organism evidence="1 2">
    <name type="scientific">Escallonia herrerae</name>
    <dbReference type="NCBI Taxonomy" id="1293975"/>
    <lineage>
        <taxon>Eukaryota</taxon>
        <taxon>Viridiplantae</taxon>
        <taxon>Streptophyta</taxon>
        <taxon>Embryophyta</taxon>
        <taxon>Tracheophyta</taxon>
        <taxon>Spermatophyta</taxon>
        <taxon>Magnoliopsida</taxon>
        <taxon>eudicotyledons</taxon>
        <taxon>Gunneridae</taxon>
        <taxon>Pentapetalae</taxon>
        <taxon>asterids</taxon>
        <taxon>campanulids</taxon>
        <taxon>Escalloniales</taxon>
        <taxon>Escalloniaceae</taxon>
        <taxon>Escallonia</taxon>
    </lineage>
</organism>
<reference evidence="1" key="1">
    <citation type="submission" date="2022-12" db="EMBL/GenBank/DDBJ databases">
        <title>Draft genome assemblies for two species of Escallonia (Escalloniales).</title>
        <authorList>
            <person name="Chanderbali A."/>
            <person name="Dervinis C."/>
            <person name="Anghel I."/>
            <person name="Soltis D."/>
            <person name="Soltis P."/>
            <person name="Zapata F."/>
        </authorList>
    </citation>
    <scope>NUCLEOTIDE SEQUENCE</scope>
    <source>
        <strain evidence="1">UCBG64.0493</strain>
        <tissue evidence="1">Leaf</tissue>
    </source>
</reference>
<dbReference type="InterPro" id="IPR055280">
    <property type="entry name" value="TIC32"/>
</dbReference>
<keyword evidence="2" id="KW-1185">Reference proteome</keyword>
<evidence type="ECO:0000313" key="2">
    <source>
        <dbReference type="Proteomes" id="UP001188597"/>
    </source>
</evidence>
<name>A0AA89AZ37_9ASTE</name>
<dbReference type="Gene3D" id="3.40.50.720">
    <property type="entry name" value="NAD(P)-binding Rossmann-like Domain"/>
    <property type="match status" value="1"/>
</dbReference>
<comment type="caution">
    <text evidence="1">The sequence shown here is derived from an EMBL/GenBank/DDBJ whole genome shotgun (WGS) entry which is preliminary data.</text>
</comment>
<dbReference type="PANTHER" id="PTHR48476">
    <property type="entry name" value="SHORT-CHAIN DEHYDROGENASE TIC 32, CHLOROPLASTIC-LIKE"/>
    <property type="match status" value="1"/>
</dbReference>
<dbReference type="PANTHER" id="PTHR48476:SF1">
    <property type="entry name" value="SHORT-CHAIN DEHYDROGENASE TIC 32, CHLOROPLASTIC-LIKE"/>
    <property type="match status" value="1"/>
</dbReference>
<dbReference type="InterPro" id="IPR036291">
    <property type="entry name" value="NAD(P)-bd_dom_sf"/>
</dbReference>
<dbReference type="Proteomes" id="UP001188597">
    <property type="component" value="Unassembled WGS sequence"/>
</dbReference>
<dbReference type="EMBL" id="JAVXUP010000828">
    <property type="protein sequence ID" value="KAK3020173.1"/>
    <property type="molecule type" value="Genomic_DNA"/>
</dbReference>
<dbReference type="AlphaFoldDB" id="A0AA89AZ37"/>
<proteinExistence type="predicted"/>
<gene>
    <name evidence="1" type="ORF">RJ639_046981</name>
</gene>
<dbReference type="SUPFAM" id="SSF51735">
    <property type="entry name" value="NAD(P)-binding Rossmann-fold domains"/>
    <property type="match status" value="1"/>
</dbReference>
<accession>A0AA89AZ37</accession>